<evidence type="ECO:0000313" key="3">
    <source>
        <dbReference type="EMBL" id="MPD06781.1"/>
    </source>
</evidence>
<feature type="transmembrane region" description="Helical" evidence="2">
    <location>
        <begin position="228"/>
        <end position="247"/>
    </location>
</feature>
<dbReference type="EMBL" id="VSRR010152994">
    <property type="protein sequence ID" value="MPD06781.1"/>
    <property type="molecule type" value="Genomic_DNA"/>
</dbReference>
<keyword evidence="2" id="KW-0812">Transmembrane</keyword>
<keyword evidence="2" id="KW-0472">Membrane</keyword>
<dbReference type="AlphaFoldDB" id="A0A5B7KD22"/>
<keyword evidence="4" id="KW-1185">Reference proteome</keyword>
<accession>A0A5B7KD22</accession>
<comment type="caution">
    <text evidence="3">The sequence shown here is derived from an EMBL/GenBank/DDBJ whole genome shotgun (WGS) entry which is preliminary data.</text>
</comment>
<evidence type="ECO:0000256" key="2">
    <source>
        <dbReference type="SAM" id="Phobius"/>
    </source>
</evidence>
<feature type="transmembrane region" description="Helical" evidence="2">
    <location>
        <begin position="166"/>
        <end position="190"/>
    </location>
</feature>
<gene>
    <name evidence="3" type="ORF">E2C01_102609</name>
</gene>
<protein>
    <submittedName>
        <fullName evidence="3">Uncharacterized protein</fullName>
    </submittedName>
</protein>
<feature type="transmembrane region" description="Helical" evidence="2">
    <location>
        <begin position="112"/>
        <end position="132"/>
    </location>
</feature>
<reference evidence="3 4" key="1">
    <citation type="submission" date="2019-05" db="EMBL/GenBank/DDBJ databases">
        <title>Another draft genome of Portunus trituberculatus and its Hox gene families provides insights of decapod evolution.</title>
        <authorList>
            <person name="Jeong J.-H."/>
            <person name="Song I."/>
            <person name="Kim S."/>
            <person name="Choi T."/>
            <person name="Kim D."/>
            <person name="Ryu S."/>
            <person name="Kim W."/>
        </authorList>
    </citation>
    <scope>NUCLEOTIDE SEQUENCE [LARGE SCALE GENOMIC DNA]</scope>
    <source>
        <tissue evidence="3">Muscle</tissue>
    </source>
</reference>
<dbReference type="Proteomes" id="UP000324222">
    <property type="component" value="Unassembled WGS sequence"/>
</dbReference>
<sequence>MEEEAWESPPEVPRGRNPLRTHPSPRHTPLNTHTTRSRDSSPNWSDVSDHSPPRFTPTAAPRGSPVVETRLEGRRSPLRGGRGRKPRGKPEGGDETDAATARMEMLCLSTQGLVFIFSLLQAVPMMLVTGAWQHQGPDVCPLYVSRPPGFGIHWGNEDLAPCKAAAFLPVLVAALSVTLSVSHGCVLHVWRVAGQRPVTKSSAVYARVTVVLVLLQVRLRRACVRGRGLGVCVWVFECVLGCFVVFFEGFLRVLGVF</sequence>
<feature type="region of interest" description="Disordered" evidence="1">
    <location>
        <begin position="1"/>
        <end position="97"/>
    </location>
</feature>
<evidence type="ECO:0000256" key="1">
    <source>
        <dbReference type="SAM" id="MobiDB-lite"/>
    </source>
</evidence>
<name>A0A5B7KD22_PORTR</name>
<dbReference type="OrthoDB" id="6353384at2759"/>
<proteinExistence type="predicted"/>
<feature type="compositionally biased region" description="Polar residues" evidence="1">
    <location>
        <begin position="29"/>
        <end position="46"/>
    </location>
</feature>
<organism evidence="3 4">
    <name type="scientific">Portunus trituberculatus</name>
    <name type="common">Swimming crab</name>
    <name type="synonym">Neptunus trituberculatus</name>
    <dbReference type="NCBI Taxonomy" id="210409"/>
    <lineage>
        <taxon>Eukaryota</taxon>
        <taxon>Metazoa</taxon>
        <taxon>Ecdysozoa</taxon>
        <taxon>Arthropoda</taxon>
        <taxon>Crustacea</taxon>
        <taxon>Multicrustacea</taxon>
        <taxon>Malacostraca</taxon>
        <taxon>Eumalacostraca</taxon>
        <taxon>Eucarida</taxon>
        <taxon>Decapoda</taxon>
        <taxon>Pleocyemata</taxon>
        <taxon>Brachyura</taxon>
        <taxon>Eubrachyura</taxon>
        <taxon>Portunoidea</taxon>
        <taxon>Portunidae</taxon>
        <taxon>Portuninae</taxon>
        <taxon>Portunus</taxon>
    </lineage>
</organism>
<evidence type="ECO:0000313" key="4">
    <source>
        <dbReference type="Proteomes" id="UP000324222"/>
    </source>
</evidence>
<keyword evidence="2" id="KW-1133">Transmembrane helix</keyword>